<feature type="domain" description="TPM" evidence="2">
    <location>
        <begin position="2"/>
        <end position="118"/>
    </location>
</feature>
<comment type="caution">
    <text evidence="3">The sequence shown here is derived from an EMBL/GenBank/DDBJ whole genome shotgun (WGS) entry which is preliminary data.</text>
</comment>
<accession>A0A2G0CES2</accession>
<reference evidence="3 4" key="1">
    <citation type="submission" date="2017-10" db="EMBL/GenBank/DDBJ databases">
        <title>The draft genome sequence of Lewinella marina KCTC 32374.</title>
        <authorList>
            <person name="Wang K."/>
        </authorList>
    </citation>
    <scope>NUCLEOTIDE SEQUENCE [LARGE SCALE GENOMIC DNA]</scope>
    <source>
        <strain evidence="3 4">MKG-38</strain>
    </source>
</reference>
<dbReference type="EMBL" id="PDLO01000004">
    <property type="protein sequence ID" value="PHK98476.1"/>
    <property type="molecule type" value="Genomic_DNA"/>
</dbReference>
<evidence type="ECO:0000313" key="3">
    <source>
        <dbReference type="EMBL" id="PHK98476.1"/>
    </source>
</evidence>
<evidence type="ECO:0000313" key="4">
    <source>
        <dbReference type="Proteomes" id="UP000226437"/>
    </source>
</evidence>
<gene>
    <name evidence="3" type="ORF">CGL56_11635</name>
</gene>
<evidence type="ECO:0000259" key="2">
    <source>
        <dbReference type="Pfam" id="PF04536"/>
    </source>
</evidence>
<dbReference type="OrthoDB" id="9810918at2"/>
<keyword evidence="1" id="KW-0472">Membrane</keyword>
<dbReference type="PANTHER" id="PTHR30373:SF2">
    <property type="entry name" value="UPF0603 PROTEIN YGCG"/>
    <property type="match status" value="1"/>
</dbReference>
<dbReference type="InterPro" id="IPR007621">
    <property type="entry name" value="TPM_dom"/>
</dbReference>
<evidence type="ECO:0000256" key="1">
    <source>
        <dbReference type="SAM" id="Phobius"/>
    </source>
</evidence>
<proteinExistence type="predicted"/>
<organism evidence="3 4">
    <name type="scientific">Neolewinella marina</name>
    <dbReference type="NCBI Taxonomy" id="438751"/>
    <lineage>
        <taxon>Bacteria</taxon>
        <taxon>Pseudomonadati</taxon>
        <taxon>Bacteroidota</taxon>
        <taxon>Saprospiria</taxon>
        <taxon>Saprospirales</taxon>
        <taxon>Lewinellaceae</taxon>
        <taxon>Neolewinella</taxon>
    </lineage>
</organism>
<feature type="transmembrane region" description="Helical" evidence="1">
    <location>
        <begin position="135"/>
        <end position="152"/>
    </location>
</feature>
<dbReference type="PANTHER" id="PTHR30373">
    <property type="entry name" value="UPF0603 PROTEIN YGCG"/>
    <property type="match status" value="1"/>
</dbReference>
<keyword evidence="4" id="KW-1185">Reference proteome</keyword>
<sequence>MTAAQQAELTRQLNDYAKETSTQIAVVTEASLQGQPVFDRSLAIAEGWGIGGSEDKDNGVLIYVARDDRKIYIQTGYGVEGFLNDARAGRIIRNIMTPAFRRGDYYAGISGAAQAIMDAGRGEYTADQVPEEQPGVHPIFVFIFIFVIFMLLNRFGNRHDDDDDGDGGYWRGGHYDGRRSPRGRRGGGWFILPGGFGGGGGGGGGFGGGGGGFGGFGGGGFGGGGAGGGW</sequence>
<dbReference type="Proteomes" id="UP000226437">
    <property type="component" value="Unassembled WGS sequence"/>
</dbReference>
<dbReference type="Pfam" id="PF04536">
    <property type="entry name" value="TPM_phosphatase"/>
    <property type="match status" value="1"/>
</dbReference>
<keyword evidence="1" id="KW-0812">Transmembrane</keyword>
<keyword evidence="1" id="KW-1133">Transmembrane helix</keyword>
<dbReference type="Gene3D" id="3.10.310.50">
    <property type="match status" value="1"/>
</dbReference>
<protein>
    <submittedName>
        <fullName evidence="3">Methanol dehydrogenase</fullName>
    </submittedName>
</protein>
<name>A0A2G0CES2_9BACT</name>
<dbReference type="AlphaFoldDB" id="A0A2G0CES2"/>